<comment type="caution">
    <text evidence="2">The sequence shown here is derived from an EMBL/GenBank/DDBJ whole genome shotgun (WGS) entry which is preliminary data.</text>
</comment>
<keyword evidence="1" id="KW-0472">Membrane</keyword>
<keyword evidence="3" id="KW-1185">Reference proteome</keyword>
<keyword evidence="1" id="KW-0812">Transmembrane</keyword>
<gene>
    <name evidence="2" type="ORF">GCM10022254_61150</name>
</gene>
<accession>A0ABP8CJ36</accession>
<evidence type="ECO:0000256" key="1">
    <source>
        <dbReference type="SAM" id="Phobius"/>
    </source>
</evidence>
<protein>
    <recommendedName>
        <fullName evidence="4">Type II secretion system protein GspF domain-containing protein</fullName>
    </recommendedName>
</protein>
<evidence type="ECO:0000313" key="3">
    <source>
        <dbReference type="Proteomes" id="UP001501710"/>
    </source>
</evidence>
<evidence type="ECO:0008006" key="4">
    <source>
        <dbReference type="Google" id="ProtNLM"/>
    </source>
</evidence>
<feature type="transmembrane region" description="Helical" evidence="1">
    <location>
        <begin position="12"/>
        <end position="32"/>
    </location>
</feature>
<organism evidence="2 3">
    <name type="scientific">Actinomadura meridiana</name>
    <dbReference type="NCBI Taxonomy" id="559626"/>
    <lineage>
        <taxon>Bacteria</taxon>
        <taxon>Bacillati</taxon>
        <taxon>Actinomycetota</taxon>
        <taxon>Actinomycetes</taxon>
        <taxon>Streptosporangiales</taxon>
        <taxon>Thermomonosporaceae</taxon>
        <taxon>Actinomadura</taxon>
    </lineage>
</organism>
<proteinExistence type="predicted"/>
<name>A0ABP8CJ36_9ACTN</name>
<dbReference type="RefSeq" id="WP_344903841.1">
    <property type="nucleotide sequence ID" value="NZ_BAABAS010000021.1"/>
</dbReference>
<feature type="transmembrane region" description="Helical" evidence="1">
    <location>
        <begin position="177"/>
        <end position="196"/>
    </location>
</feature>
<keyword evidence="1" id="KW-1133">Transmembrane helix</keyword>
<dbReference type="Proteomes" id="UP001501710">
    <property type="component" value="Unassembled WGS sequence"/>
</dbReference>
<sequence length="242" mass="26175">MNAYGSLADGSYPLLFVLGLAFAALLGASSGVRLGRTLRKIESATSDRPEIGAAIREHVDDTPGPVLKRLVVRAWWHRVKPSHCERLAVFLNALGAAIVGGSLGRDLRAQWASDLRDGRRLGRLPAELLLDALGNVIGSFKILGSERIMESLRRRYAVPCRVGAGLLDFAARSKPTAVILFALPAMSATTFLGYLIGGEGLAYALLGASFYTAPAMAMRWQSERLLAIRTRLATHENDHSRP</sequence>
<feature type="transmembrane region" description="Helical" evidence="1">
    <location>
        <begin position="202"/>
        <end position="220"/>
    </location>
</feature>
<dbReference type="EMBL" id="BAABAS010000021">
    <property type="protein sequence ID" value="GAA4239734.1"/>
    <property type="molecule type" value="Genomic_DNA"/>
</dbReference>
<reference evidence="3" key="1">
    <citation type="journal article" date="2019" name="Int. J. Syst. Evol. Microbiol.">
        <title>The Global Catalogue of Microorganisms (GCM) 10K type strain sequencing project: providing services to taxonomists for standard genome sequencing and annotation.</title>
        <authorList>
            <consortium name="The Broad Institute Genomics Platform"/>
            <consortium name="The Broad Institute Genome Sequencing Center for Infectious Disease"/>
            <person name="Wu L."/>
            <person name="Ma J."/>
        </authorList>
    </citation>
    <scope>NUCLEOTIDE SEQUENCE [LARGE SCALE GENOMIC DNA]</scope>
    <source>
        <strain evidence="3">JCM 17440</strain>
    </source>
</reference>
<evidence type="ECO:0000313" key="2">
    <source>
        <dbReference type="EMBL" id="GAA4239734.1"/>
    </source>
</evidence>